<evidence type="ECO:0000313" key="7">
    <source>
        <dbReference type="Proteomes" id="UP000694569"/>
    </source>
</evidence>
<evidence type="ECO:0000256" key="3">
    <source>
        <dbReference type="ARBA" id="ARBA00022833"/>
    </source>
</evidence>
<feature type="region of interest" description="Disordered" evidence="4">
    <location>
        <begin position="2073"/>
        <end position="2098"/>
    </location>
</feature>
<dbReference type="PANTHER" id="PTHR13500:SF0">
    <property type="entry name" value="NUCLEOLAR PRE-RIBOSOMAL-ASSOCIATED PROTEIN 1"/>
    <property type="match status" value="1"/>
</dbReference>
<dbReference type="Proteomes" id="UP000694569">
    <property type="component" value="Unplaced"/>
</dbReference>
<dbReference type="GO" id="GO:0000463">
    <property type="term" value="P:maturation of LSU-rRNA from tricistronic rRNA transcript (SSU-rRNA, 5.8S rRNA, LSU-rRNA)"/>
    <property type="evidence" value="ECO:0007669"/>
    <property type="project" value="TreeGrafter"/>
</dbReference>
<feature type="domain" description="Mis18" evidence="5">
    <location>
        <begin position="2195"/>
        <end position="2289"/>
    </location>
</feature>
<dbReference type="Pfam" id="PF16201">
    <property type="entry name" value="NopRA1"/>
    <property type="match status" value="1"/>
</dbReference>
<dbReference type="GO" id="GO:0005730">
    <property type="term" value="C:nucleolus"/>
    <property type="evidence" value="ECO:0007669"/>
    <property type="project" value="TreeGrafter"/>
</dbReference>
<dbReference type="InterPro" id="IPR059018">
    <property type="entry name" value="HEAT_URB1"/>
</dbReference>
<evidence type="ECO:0000256" key="4">
    <source>
        <dbReference type="SAM" id="MobiDB-lite"/>
    </source>
</evidence>
<proteinExistence type="predicted"/>
<reference evidence="6" key="1">
    <citation type="submission" date="2025-08" db="UniProtKB">
        <authorList>
            <consortium name="Ensembl"/>
        </authorList>
    </citation>
    <scope>IDENTIFICATION</scope>
</reference>
<dbReference type="PROSITE" id="PS51793">
    <property type="entry name" value="MIS18"/>
    <property type="match status" value="1"/>
</dbReference>
<organism evidence="6 7">
    <name type="scientific">Leptobrachium leishanense</name>
    <name type="common">Leishan spiny toad</name>
    <dbReference type="NCBI Taxonomy" id="445787"/>
    <lineage>
        <taxon>Eukaryota</taxon>
        <taxon>Metazoa</taxon>
        <taxon>Chordata</taxon>
        <taxon>Craniata</taxon>
        <taxon>Vertebrata</taxon>
        <taxon>Euteleostomi</taxon>
        <taxon>Amphibia</taxon>
        <taxon>Batrachia</taxon>
        <taxon>Anura</taxon>
        <taxon>Pelobatoidea</taxon>
        <taxon>Megophryidae</taxon>
        <taxon>Leptobrachium</taxon>
    </lineage>
</organism>
<keyword evidence="2" id="KW-0479">Metal-binding</keyword>
<reference evidence="6" key="2">
    <citation type="submission" date="2025-09" db="UniProtKB">
        <authorList>
            <consortium name="Ensembl"/>
        </authorList>
    </citation>
    <scope>IDENTIFICATION</scope>
</reference>
<dbReference type="InterPro" id="IPR016024">
    <property type="entry name" value="ARM-type_fold"/>
</dbReference>
<dbReference type="InterPro" id="IPR039844">
    <property type="entry name" value="URB1"/>
</dbReference>
<keyword evidence="3" id="KW-0862">Zinc</keyword>
<dbReference type="Ensembl" id="ENSLLET00000024495.1">
    <property type="protein sequence ID" value="ENSLLEP00000023595.1"/>
    <property type="gene ID" value="ENSLLEG00000014983.1"/>
</dbReference>
<dbReference type="OrthoDB" id="72892at2759"/>
<dbReference type="InterPro" id="IPR034752">
    <property type="entry name" value="Mis18"/>
</dbReference>
<accession>A0A8C5PJ45</accession>
<dbReference type="InterPro" id="IPR004910">
    <property type="entry name" value="Yippee/Mis18/Cereblon"/>
</dbReference>
<dbReference type="InterPro" id="IPR021714">
    <property type="entry name" value="URB1_N"/>
</dbReference>
<dbReference type="PANTHER" id="PTHR13500">
    <property type="entry name" value="NUCLEOLAR PRERIBOSOMAL-ASSOCIATED PROTEIN 1"/>
    <property type="match status" value="1"/>
</dbReference>
<dbReference type="InterPro" id="IPR024601">
    <property type="entry name" value="Peptidase_M1_pepN_C"/>
</dbReference>
<dbReference type="GO" id="GO:0046872">
    <property type="term" value="F:metal ion binding"/>
    <property type="evidence" value="ECO:0007669"/>
    <property type="project" value="UniProtKB-KW"/>
</dbReference>
<dbReference type="Pfam" id="PF17432">
    <property type="entry name" value="DUF3458_C"/>
    <property type="match status" value="1"/>
</dbReference>
<name>A0A8C5PJ45_9ANUR</name>
<dbReference type="InterPro" id="IPR032436">
    <property type="entry name" value="URB1_C"/>
</dbReference>
<dbReference type="Pfam" id="PF11707">
    <property type="entry name" value="Npa1"/>
    <property type="match status" value="1"/>
</dbReference>
<sequence>MGKKRSNSASAEQSEQEAKKPKGAQVEFTGTLFKSMVKDPQTAQKGLERFLNLSRKLPSSELYDVVEGYIKISVECAEILKLLDGERKPEAEIMVIFQVLEAILLRTASDLSHLNVAGVNIVKKMLNAHMKTLYACLYAETHRMSRICLNLLAAMVTQGPDCARDFFSHFDFNNKYLPTLLKKRDKQGRPDVRMAYIQFALSFLISGDNTTIIHILELKDFLGEIFSTGIKEDRISTINLLCSLLETKVVHNKAVTKTQKVRFFTSVVLNHIASLYRWNGIVDVGTEDVKSAKDSQEAGKIMVRELAHGFLVKLCCSLKHGINFYDPSLGTAGRAGNLVLLRFIVSMKSATEDKLVAELVVNILKVCPDLLSRFFKETQYSFVPRLKSAWLDNIKLLKKIYEALPPVSAAFRTTEFVPLPRLITMVMITTVAPVCNKAFFTQGLNLPNKIVKYTMLSLVCSILRRAEKNIQHCLRTEVWQKSEIYTPAVMSEFSQKYREAVSKLLPDINTIVATWQSLLKRDNEETDSKKETLAPAPEEENKLLCSLQDIPGVSGEECGSDDVQATLLKASILQALCLYQRVVPHLVAQSNFDFSKLLKGIVNESGIREEVPPVLQHHVLQVALELPANKFSWFKFQEVPDVSGEKSVFYLFLKMFVTCSEPQLKNSTRLLIIKILRDSGVFEYTWKELDLWLTHLDKVEDAAKETVIQFLERILIKLVSNPYPFADKVADHVQEASVMQSSSTKQDSDTVSIPISHIDDVLDMVDVIVETSEGLDEEIGMTLDEDLILQTFPFSAVVPVALEARNILLVEEPENDWVLLYLVSVLTDILHSQRDPLAFCLMIQSYDKELKTLNTSSSAFTLLGRFYNYYALWVPPKNKDILFEGVDDSEKEVATRPGSSYSSLLMKVFVSGCLSADYTEEMLRDAAASCVILEELPLAAKHTLLCLRFTVDNFAKFKKAAGGSLTNLYLNLLHDLLCRYETAKESHQQTREKLENESELFVDALSINTLESPGNTVLGEMLAAIFRHPTLESWFLALECQSVPAHDLNPVSVKLLSSHLNRGVIRLLTGGARLLCESGNLHLASRYFKAISESVLKELTSLGKTTSRTSPQLEALQSLLAYLEPVELNNITLAVLKLPEELLVVSKDGEKQLSSYGKVMVQLLTDGQHRRQQQVDLASSVEHVRLVGHLLSTSASGEIVTVIYQALQGEPLFSHVLGGAVLTHCLDQMSETCLAVAALLIQHSRTHLLQFELWLSNPTNAKHLKKHLDVYLPLIGEYLKCRDDFTFTRPSAASAAALRVLKDVLWNRLVKVSLSTESAEKPLEVTMLAKLVKVSDPDQLKNLLDRLPDTLARAWSQEKWSLAESISQTIASDEDEICAWRRTLLAACMKCLTATYNGNKETEGAAQEAETAMASRIKDLMAVVKEDTPEEWNGLVKTGLKYRYKDQTFLGVLHAGIQQWYNAEGPSTQGLVQLTVVHMMIMQHSLFLPTLLRSREEEDVHSSAREMLVDLLWAIVKKCPSVCDGNHFAVLLGAYGASLSKTDQKILLLLQSYEKNNMSLTDFRLLLWGPSAVEHHKTRKSLGKSLWQQPSMEEILSLLDRDKVMNTILHFPQHRKLTPEAGKETLYEERGIKDLDHLYDPCFLLPLFSELIRPELAVDCAKFVDVNALGLTVAALSSYDYNMRAAANYILGSFVSQMEGARFREKKQMQYLLDVVKNGVRQENLRLAFLLTLYVAKAAQQILRPEEHMYIKMSKFLLSHQYLDVKKVPDFYKLFYSFDFEHKVEREWILGLLRDGLRDRYCYELCDYQRIFHVILAFYNSPLCDEASQNQILEILLNASHITKAAYQLIRDHSLLTWILNILEKRYIENKTLSDVISLVNNLWLTNLGNKESSLRSRAPHADRPPEKQKFLPLHLVNEFLCITLALLRHIRPNLDSDHLNQFFATTGSVLRYRSVVLSAFKDMGRFAVNERVLSSKDILLLLHKWSTIEKDLELQERLVSLAQEHKVKELLSTFREKYKPHAAQQLRKNIGTDDQTNSDEGQQPCRLDVAREHMRSILIHWEPVFLNQTSAESTDVCEPMDDPGQTNTEDGDVVPAGRDENDLVRATACLVARWIFKTEGERYVNPQESYKSVLWFKDGILPHVNIVHELLKDSAMRSTIFKLYNGVCSDPRAETVALEPLRTFNTVMLQLIETLGLDKASCHSAMKDLCATPHQLDAARRDVTATVIVASEKLVSSDPQEYGSLYENLICSGCQSCVGKRYSNSYKPHDLKRHAFCLDVDAMDGYTLGTASNQMTPDSEEPLTLEIRRSLEEDLAKAKTVLAILRKRLELLESGMLERTDSTIKNHFK</sequence>
<evidence type="ECO:0000256" key="1">
    <source>
        <dbReference type="ARBA" id="ARBA00003694"/>
    </source>
</evidence>
<evidence type="ECO:0000259" key="5">
    <source>
        <dbReference type="PROSITE" id="PS51793"/>
    </source>
</evidence>
<protein>
    <submittedName>
        <fullName evidence="6">URB1 ribosome biosis homolog</fullName>
    </submittedName>
</protein>
<comment type="function">
    <text evidence="1">Required for recruitment of CENPA to centromeres and normal chromosome segregation during mitosis.</text>
</comment>
<dbReference type="Pfam" id="PF26140">
    <property type="entry name" value="HEAT_URB1"/>
    <property type="match status" value="1"/>
</dbReference>
<evidence type="ECO:0000313" key="6">
    <source>
        <dbReference type="Ensembl" id="ENSLLEP00000023595.1"/>
    </source>
</evidence>
<feature type="region of interest" description="Disordered" evidence="4">
    <location>
        <begin position="1"/>
        <end position="25"/>
    </location>
</feature>
<dbReference type="Pfam" id="PF03226">
    <property type="entry name" value="Yippee-Mis18"/>
    <property type="match status" value="1"/>
</dbReference>
<dbReference type="GO" id="GO:0000466">
    <property type="term" value="P:maturation of 5.8S rRNA from tricistronic rRNA transcript (SSU-rRNA, 5.8S rRNA, LSU-rRNA)"/>
    <property type="evidence" value="ECO:0007669"/>
    <property type="project" value="TreeGrafter"/>
</dbReference>
<keyword evidence="7" id="KW-1185">Reference proteome</keyword>
<dbReference type="GeneTree" id="ENSGT00390000014210"/>
<dbReference type="SUPFAM" id="SSF48371">
    <property type="entry name" value="ARM repeat"/>
    <property type="match status" value="1"/>
</dbReference>
<evidence type="ECO:0000256" key="2">
    <source>
        <dbReference type="ARBA" id="ARBA00022723"/>
    </source>
</evidence>
<gene>
    <name evidence="6" type="primary">URB1</name>
</gene>